<feature type="transmembrane region" description="Helical" evidence="1">
    <location>
        <begin position="376"/>
        <end position="393"/>
    </location>
</feature>
<feature type="transmembrane region" description="Helical" evidence="1">
    <location>
        <begin position="12"/>
        <end position="31"/>
    </location>
</feature>
<reference evidence="2" key="1">
    <citation type="submission" date="2021-01" db="EMBL/GenBank/DDBJ databases">
        <authorList>
            <person name="Corre E."/>
            <person name="Pelletier E."/>
            <person name="Niang G."/>
            <person name="Scheremetjew M."/>
            <person name="Finn R."/>
            <person name="Kale V."/>
            <person name="Holt S."/>
            <person name="Cochrane G."/>
            <person name="Meng A."/>
            <person name="Brown T."/>
            <person name="Cohen L."/>
        </authorList>
    </citation>
    <scope>NUCLEOTIDE SEQUENCE</scope>
    <source>
        <strain evidence="2">RCC3387</strain>
    </source>
</reference>
<feature type="transmembrane region" description="Helical" evidence="1">
    <location>
        <begin position="97"/>
        <end position="118"/>
    </location>
</feature>
<proteinExistence type="predicted"/>
<dbReference type="EMBL" id="HBGW01040903">
    <property type="protein sequence ID" value="CAD9565716.1"/>
    <property type="molecule type" value="Transcribed_RNA"/>
</dbReference>
<sequence length="829" mass="94408">MTMLAAVRSLYYFVYKSGIFIGLVAQIALLLRQGGICKTDGACAEAVGRTYILPMQVGLMSTIVYRQTHRGSDVLRCLGACCFLAAIEALIRQMRVLVGLPLLVGTTYAQVCISLYMYHRFVFHAHWSLRTRGLDRFLWDFLRANYIMHYFEHHQVSRTKGEMEKLAKLQKVTLTHAEAVEKYRDDWLLQEFVKYTDRGITVKRLAGLMVSFLFFTILPTGTLAIIRYARGDVLGAIMHLIGAVLGMLQTMVHHDKYHADAETLETHASTSRLGWLWRSAEMRRVVHEHKLHHELGNQNRYFSMVPFDCFFIYPLWPEEHMYPVMKTTVCSVLRWICSKAVAAYQAATGIVEKHRPSANFALVLGAAFGLACHSRLFRATFLVLNFLWVWYVYRTWLASMGPQNSKFPRNHSACASFKARPGTTGVGGGMSVRKSIDEGAEATPAVGGACASTLHDARLEDTRAVHPATCEKAHGSHALDMDHIHVPFFHFLLAYYFLVPNATFLWMGESLKLALRERLQRAGVVAMKPCDYPHIVAKLCLEGMEVINFQRMLFGEGDRRIAAFHWHDISYIQMDATVGRVESFHVLVDVETRRMVEATIDGRVVPAKKALILLWFNTVFGTHVKIHAMANWGIAHHVEDLEVRWMQICTVMYNFFGFTTFTRTITQFWFKTGLTLRCYSNVKLASAHSASTGVPFHGNLRQLSEYSTLVNFMLKVRRKFLAEFARHQADFAGADAEGMFVGTVCHSLDHCMMDENLEDPLWLDVDDAEFGAMAELMRHVRVGFVPDLPGLVFNHRFKLMNHVFYRNVYKYSTSVNPWLADRMDAAIVK</sequence>
<dbReference type="AlphaFoldDB" id="A0A7S2NYN6"/>
<evidence type="ECO:0000313" key="2">
    <source>
        <dbReference type="EMBL" id="CAD9565716.1"/>
    </source>
</evidence>
<evidence type="ECO:0008006" key="3">
    <source>
        <dbReference type="Google" id="ProtNLM"/>
    </source>
</evidence>
<keyword evidence="1" id="KW-1133">Transmembrane helix</keyword>
<keyword evidence="1" id="KW-0472">Membrane</keyword>
<keyword evidence="1" id="KW-0812">Transmembrane</keyword>
<feature type="transmembrane region" description="Helical" evidence="1">
    <location>
        <begin position="233"/>
        <end position="252"/>
    </location>
</feature>
<gene>
    <name evidence="2" type="ORF">BRAN1462_LOCUS25852</name>
</gene>
<feature type="transmembrane region" description="Helical" evidence="1">
    <location>
        <begin position="205"/>
        <end position="227"/>
    </location>
</feature>
<protein>
    <recommendedName>
        <fullName evidence="3">Fatty acid desaturase domain-containing protein</fullName>
    </recommendedName>
</protein>
<organism evidence="2">
    <name type="scientific">Zooxanthella nutricula</name>
    <dbReference type="NCBI Taxonomy" id="1333877"/>
    <lineage>
        <taxon>Eukaryota</taxon>
        <taxon>Sar</taxon>
        <taxon>Alveolata</taxon>
        <taxon>Dinophyceae</taxon>
        <taxon>Peridiniales</taxon>
        <taxon>Peridiniales incertae sedis</taxon>
        <taxon>Zooxanthella</taxon>
    </lineage>
</organism>
<accession>A0A7S2NYN6</accession>
<feature type="transmembrane region" description="Helical" evidence="1">
    <location>
        <begin position="488"/>
        <end position="508"/>
    </location>
</feature>
<evidence type="ECO:0000256" key="1">
    <source>
        <dbReference type="SAM" id="Phobius"/>
    </source>
</evidence>
<name>A0A7S2NYN6_9DINO</name>